<dbReference type="NCBIfam" id="NF008235">
    <property type="entry name" value="PRK11006.1"/>
    <property type="match status" value="1"/>
</dbReference>
<evidence type="ECO:0000256" key="6">
    <source>
        <dbReference type="ARBA" id="ARBA00022475"/>
    </source>
</evidence>
<dbReference type="PRINTS" id="PR00344">
    <property type="entry name" value="BCTRLSENSOR"/>
</dbReference>
<dbReference type="GO" id="GO:0004721">
    <property type="term" value="F:phosphoprotein phosphatase activity"/>
    <property type="evidence" value="ECO:0007669"/>
    <property type="project" value="InterPro"/>
</dbReference>
<dbReference type="Gene3D" id="3.30.450.20">
    <property type="entry name" value="PAS domain"/>
    <property type="match status" value="1"/>
</dbReference>
<gene>
    <name evidence="21" type="primary">phoR</name>
    <name evidence="21" type="ORF">PS652_02970</name>
    <name evidence="20" type="ORF">PS652_04997</name>
</gene>
<dbReference type="EMBL" id="OZ024668">
    <property type="protein sequence ID" value="CAK9892132.1"/>
    <property type="molecule type" value="Genomic_DNA"/>
</dbReference>
<comment type="subcellular location">
    <subcellularLocation>
        <location evidence="2">Cell membrane</location>
    </subcellularLocation>
</comment>
<dbReference type="Proteomes" id="UP000326595">
    <property type="component" value="Chromosome"/>
</dbReference>
<evidence type="ECO:0000313" key="22">
    <source>
        <dbReference type="Proteomes" id="UP000326595"/>
    </source>
</evidence>
<dbReference type="CDD" id="cd00082">
    <property type="entry name" value="HisKA"/>
    <property type="match status" value="1"/>
</dbReference>
<dbReference type="InterPro" id="IPR036890">
    <property type="entry name" value="HATPase_C_sf"/>
</dbReference>
<name>A0A5E6TQ31_PSEFL</name>
<evidence type="ECO:0000256" key="9">
    <source>
        <dbReference type="ARBA" id="ARBA00022679"/>
    </source>
</evidence>
<evidence type="ECO:0000256" key="10">
    <source>
        <dbReference type="ARBA" id="ARBA00022692"/>
    </source>
</evidence>
<dbReference type="EC" id="2.7.13.3" evidence="3"/>
<dbReference type="SUPFAM" id="SSF55874">
    <property type="entry name" value="ATPase domain of HSP90 chaperone/DNA topoisomerase II/histidine kinase"/>
    <property type="match status" value="1"/>
</dbReference>
<dbReference type="CDD" id="cd00130">
    <property type="entry name" value="PAS"/>
    <property type="match status" value="1"/>
</dbReference>
<dbReference type="InterPro" id="IPR050351">
    <property type="entry name" value="BphY/WalK/GraS-like"/>
</dbReference>
<evidence type="ECO:0000259" key="18">
    <source>
        <dbReference type="PROSITE" id="PS50109"/>
    </source>
</evidence>
<dbReference type="SMART" id="SM00387">
    <property type="entry name" value="HATPase_c"/>
    <property type="match status" value="1"/>
</dbReference>
<keyword evidence="10" id="KW-0812">Transmembrane</keyword>
<dbReference type="CDD" id="cd16952">
    <property type="entry name" value="HATPase_EcPhoR-like"/>
    <property type="match status" value="1"/>
</dbReference>
<evidence type="ECO:0000256" key="11">
    <source>
        <dbReference type="ARBA" id="ARBA00022741"/>
    </source>
</evidence>
<dbReference type="SUPFAM" id="SSF55785">
    <property type="entry name" value="PYP-like sensor domain (PAS domain)"/>
    <property type="match status" value="1"/>
</dbReference>
<dbReference type="FunFam" id="3.30.450.20:FF:000076">
    <property type="entry name" value="Phosphate regulon sensor histidine kinase PhoR"/>
    <property type="match status" value="1"/>
</dbReference>
<reference evidence="21" key="1">
    <citation type="submission" date="2019-09" db="EMBL/GenBank/DDBJ databases">
        <authorList>
            <person name="Chandra G."/>
            <person name="Truman W A."/>
        </authorList>
    </citation>
    <scope>NUCLEOTIDE SEQUENCE [LARGE SCALE GENOMIC DNA]</scope>
    <source>
        <strain evidence="21">PS652</strain>
    </source>
</reference>
<dbReference type="GO" id="GO:0006355">
    <property type="term" value="P:regulation of DNA-templated transcription"/>
    <property type="evidence" value="ECO:0007669"/>
    <property type="project" value="InterPro"/>
</dbReference>
<dbReference type="PANTHER" id="PTHR45453">
    <property type="entry name" value="PHOSPHATE REGULON SENSOR PROTEIN PHOR"/>
    <property type="match status" value="1"/>
</dbReference>
<dbReference type="Pfam" id="PF02518">
    <property type="entry name" value="HATPase_c"/>
    <property type="match status" value="1"/>
</dbReference>
<dbReference type="InterPro" id="IPR004358">
    <property type="entry name" value="Sig_transdc_His_kin-like_C"/>
</dbReference>
<dbReference type="GO" id="GO:0000155">
    <property type="term" value="F:phosphorelay sensor kinase activity"/>
    <property type="evidence" value="ECO:0007669"/>
    <property type="project" value="InterPro"/>
</dbReference>
<dbReference type="InterPro" id="IPR036097">
    <property type="entry name" value="HisK_dim/P_sf"/>
</dbReference>
<evidence type="ECO:0000256" key="8">
    <source>
        <dbReference type="ARBA" id="ARBA00022592"/>
    </source>
</evidence>
<dbReference type="InterPro" id="IPR014310">
    <property type="entry name" value="Sig_transdc_His_kinase_PhoR"/>
</dbReference>
<dbReference type="PROSITE" id="PS50109">
    <property type="entry name" value="HIS_KIN"/>
    <property type="match status" value="1"/>
</dbReference>
<evidence type="ECO:0000256" key="5">
    <source>
        <dbReference type="ARBA" id="ARBA00022448"/>
    </source>
</evidence>
<organism evidence="21">
    <name type="scientific">Pseudomonas fluorescens</name>
    <dbReference type="NCBI Taxonomy" id="294"/>
    <lineage>
        <taxon>Bacteria</taxon>
        <taxon>Pseudomonadati</taxon>
        <taxon>Pseudomonadota</taxon>
        <taxon>Gammaproteobacteria</taxon>
        <taxon>Pseudomonadales</taxon>
        <taxon>Pseudomonadaceae</taxon>
        <taxon>Pseudomonas</taxon>
    </lineage>
</organism>
<dbReference type="InterPro" id="IPR005467">
    <property type="entry name" value="His_kinase_dom"/>
</dbReference>
<proteinExistence type="predicted"/>
<dbReference type="PANTHER" id="PTHR45453:SF1">
    <property type="entry name" value="PHOSPHATE REGULON SENSOR PROTEIN PHOR"/>
    <property type="match status" value="1"/>
</dbReference>
<dbReference type="PROSITE" id="PS50112">
    <property type="entry name" value="PAS"/>
    <property type="match status" value="1"/>
</dbReference>
<evidence type="ECO:0000256" key="7">
    <source>
        <dbReference type="ARBA" id="ARBA00022553"/>
    </source>
</evidence>
<dbReference type="FunFam" id="1.10.287.130:FF:000001">
    <property type="entry name" value="Two-component sensor histidine kinase"/>
    <property type="match status" value="1"/>
</dbReference>
<feature type="domain" description="Histidine kinase" evidence="18">
    <location>
        <begin position="212"/>
        <end position="429"/>
    </location>
</feature>
<keyword evidence="13" id="KW-0067">ATP-binding</keyword>
<sequence length="436" mass="49549">MNQNWHGTLIRHMLLLITVCLLAGLISGYYGWSLALGLAIYLGWTLKQLLRLHEWLRLHKPDEAPPDGYGLWGEVFDSIYHLQRRDQRVRGRLQAVIDRVQESTAALKDAVIMLDSDGNLEWWNRAAETLLGLKTPQDSGQPVTNLVRHPRFKEYFEQENYLEPLEIPSPINDRMRVQLHITRYGNNEHLMLVRDVTRIHQLEQMRKDFVANVSHELRTPLTVIAGYLETLLDNVEEVNPRWVRALQQMQQQGGRMQTLLNDLLLLAKLEATDYPSDNQPVAVDTLLQSIKGDAQALSGQRNQRISLEAQPGIRLKGSEAELRSAFSNLVFNAVKYTQDEGQIRIRWWADEQGAHLSVQDSGIGIDPKHLPRLTERFYRVDSSRASNTGGTGLGLAIVKHVLLRHRARLEISSVPGHGSTFTCHFAPVQIAARQAS</sequence>
<dbReference type="Pfam" id="PF00989">
    <property type="entry name" value="PAS"/>
    <property type="match status" value="1"/>
</dbReference>
<dbReference type="SUPFAM" id="SSF47384">
    <property type="entry name" value="Homodimeric domain of signal transducing histidine kinase"/>
    <property type="match status" value="1"/>
</dbReference>
<keyword evidence="9 21" id="KW-0808">Transferase</keyword>
<evidence type="ECO:0000256" key="15">
    <source>
        <dbReference type="ARBA" id="ARBA00023012"/>
    </source>
</evidence>
<evidence type="ECO:0000256" key="2">
    <source>
        <dbReference type="ARBA" id="ARBA00004236"/>
    </source>
</evidence>
<dbReference type="Pfam" id="PF11808">
    <property type="entry name" value="PhoR"/>
    <property type="match status" value="1"/>
</dbReference>
<evidence type="ECO:0000256" key="12">
    <source>
        <dbReference type="ARBA" id="ARBA00022777"/>
    </source>
</evidence>
<evidence type="ECO:0000256" key="14">
    <source>
        <dbReference type="ARBA" id="ARBA00022989"/>
    </source>
</evidence>
<dbReference type="InterPro" id="IPR000014">
    <property type="entry name" value="PAS"/>
</dbReference>
<dbReference type="Gene3D" id="3.30.565.10">
    <property type="entry name" value="Histidine kinase-like ATPase, C-terminal domain"/>
    <property type="match status" value="1"/>
</dbReference>
<keyword evidence="16" id="KW-0472">Membrane</keyword>
<protein>
    <recommendedName>
        <fullName evidence="4">Phosphate regulon sensor protein PhoR</fullName>
        <ecNumber evidence="3">2.7.13.3</ecNumber>
    </recommendedName>
</protein>
<dbReference type="InterPro" id="IPR013767">
    <property type="entry name" value="PAS_fold"/>
</dbReference>
<evidence type="ECO:0000313" key="21">
    <source>
        <dbReference type="EMBL" id="VVM94632.1"/>
    </source>
</evidence>
<accession>A0A5E6TQ31</accession>
<dbReference type="InterPro" id="IPR003594">
    <property type="entry name" value="HATPase_dom"/>
</dbReference>
<evidence type="ECO:0000256" key="17">
    <source>
        <dbReference type="ARBA" id="ARBA00025207"/>
    </source>
</evidence>
<dbReference type="InterPro" id="IPR003661">
    <property type="entry name" value="HisK_dim/P_dom"/>
</dbReference>
<keyword evidence="12" id="KW-0418">Kinase</keyword>
<evidence type="ECO:0000259" key="19">
    <source>
        <dbReference type="PROSITE" id="PS50112"/>
    </source>
</evidence>
<dbReference type="Gene3D" id="1.10.287.130">
    <property type="match status" value="1"/>
</dbReference>
<dbReference type="Pfam" id="PF00512">
    <property type="entry name" value="HisKA"/>
    <property type="match status" value="1"/>
</dbReference>
<keyword evidence="15" id="KW-0902">Two-component regulatory system</keyword>
<keyword evidence="8" id="KW-0592">Phosphate transport</keyword>
<keyword evidence="5" id="KW-0813">Transport</keyword>
<dbReference type="GO" id="GO:0005886">
    <property type="term" value="C:plasma membrane"/>
    <property type="evidence" value="ECO:0007669"/>
    <property type="project" value="UniProtKB-SubCell"/>
</dbReference>
<keyword evidence="14" id="KW-1133">Transmembrane helix</keyword>
<keyword evidence="7" id="KW-0597">Phosphoprotein</keyword>
<reference evidence="20 22" key="2">
    <citation type="submission" date="2024-03" db="EMBL/GenBank/DDBJ databases">
        <authorList>
            <person name="Alaster D. Moffat"/>
            <person name="Govind Chandra"/>
            <person name="Andrew W. Truman"/>
        </authorList>
    </citation>
    <scope>NUCLEOTIDE SEQUENCE [LARGE SCALE GENOMIC DNA]</scope>
    <source>
        <strain evidence="20">PS652</strain>
    </source>
</reference>
<evidence type="ECO:0000256" key="4">
    <source>
        <dbReference type="ARBA" id="ARBA00019665"/>
    </source>
</evidence>
<dbReference type="EMBL" id="CABVHG010000016">
    <property type="protein sequence ID" value="VVM94632.1"/>
    <property type="molecule type" value="Genomic_DNA"/>
</dbReference>
<keyword evidence="6" id="KW-1003">Cell membrane</keyword>
<dbReference type="NCBIfam" id="TIGR02966">
    <property type="entry name" value="phoR_proteo"/>
    <property type="match status" value="1"/>
</dbReference>
<evidence type="ECO:0000313" key="20">
    <source>
        <dbReference type="EMBL" id="CAK9892132.1"/>
    </source>
</evidence>
<dbReference type="GO" id="GO:0016036">
    <property type="term" value="P:cellular response to phosphate starvation"/>
    <property type="evidence" value="ECO:0007669"/>
    <property type="project" value="TreeGrafter"/>
</dbReference>
<feature type="domain" description="PAS" evidence="19">
    <location>
        <begin position="89"/>
        <end position="150"/>
    </location>
</feature>
<dbReference type="FunFam" id="3.30.565.10:FF:000032">
    <property type="entry name" value="Phosphate regulon sensor histidine kinase PhoR"/>
    <property type="match status" value="1"/>
</dbReference>
<dbReference type="InterPro" id="IPR021766">
    <property type="entry name" value="PhoR_N"/>
</dbReference>
<dbReference type="SMART" id="SM00091">
    <property type="entry name" value="PAS"/>
    <property type="match status" value="1"/>
</dbReference>
<dbReference type="GO" id="GO:0005524">
    <property type="term" value="F:ATP binding"/>
    <property type="evidence" value="ECO:0007669"/>
    <property type="project" value="UniProtKB-KW"/>
</dbReference>
<dbReference type="InterPro" id="IPR035965">
    <property type="entry name" value="PAS-like_dom_sf"/>
</dbReference>
<evidence type="ECO:0000256" key="13">
    <source>
        <dbReference type="ARBA" id="ARBA00022840"/>
    </source>
</evidence>
<dbReference type="AlphaFoldDB" id="A0A5E6TQ31"/>
<keyword evidence="11" id="KW-0547">Nucleotide-binding</keyword>
<evidence type="ECO:0000256" key="1">
    <source>
        <dbReference type="ARBA" id="ARBA00000085"/>
    </source>
</evidence>
<comment type="function">
    <text evidence="17">Member of the two-component regulatory system PhoR/PhoB involved in the phosphate regulon genes expression. PhoR may function as a membrane-associated protein kinase that phosphorylates PhoB in response to environmental signals.</text>
</comment>
<comment type="catalytic activity">
    <reaction evidence="1">
        <text>ATP + protein L-histidine = ADP + protein N-phospho-L-histidine.</text>
        <dbReference type="EC" id="2.7.13.3"/>
    </reaction>
</comment>
<evidence type="ECO:0000256" key="3">
    <source>
        <dbReference type="ARBA" id="ARBA00012438"/>
    </source>
</evidence>
<dbReference type="GO" id="GO:0006817">
    <property type="term" value="P:phosphate ion transport"/>
    <property type="evidence" value="ECO:0007669"/>
    <property type="project" value="UniProtKB-KW"/>
</dbReference>
<evidence type="ECO:0000256" key="16">
    <source>
        <dbReference type="ARBA" id="ARBA00023136"/>
    </source>
</evidence>
<dbReference type="SMART" id="SM00388">
    <property type="entry name" value="HisKA"/>
    <property type="match status" value="1"/>
</dbReference>